<dbReference type="GO" id="GO:0009507">
    <property type="term" value="C:chloroplast"/>
    <property type="evidence" value="ECO:0007669"/>
    <property type="project" value="EnsemblPlants"/>
</dbReference>
<dbReference type="GO" id="GO:0009793">
    <property type="term" value="P:embryo development ending in seed dormancy"/>
    <property type="evidence" value="ECO:0007669"/>
    <property type="project" value="EnsemblPlants"/>
</dbReference>
<dbReference type="Gramene" id="Kaladp0033s0320.1.v1.1">
    <property type="protein sequence ID" value="Kaladp0033s0320.1.v1.1.CDS.1"/>
    <property type="gene ID" value="Kaladp0033s0320.v1.1"/>
</dbReference>
<dbReference type="InterPro" id="IPR011990">
    <property type="entry name" value="TPR-like_helical_dom_sf"/>
</dbReference>
<reference evidence="1" key="1">
    <citation type="submission" date="2021-01" db="UniProtKB">
        <authorList>
            <consortium name="EnsemblPlants"/>
        </authorList>
    </citation>
    <scope>IDENTIFICATION</scope>
</reference>
<dbReference type="AlphaFoldDB" id="A0A7N0TE55"/>
<name>A0A7N0TE55_KALFE</name>
<keyword evidence="2" id="KW-1185">Reference proteome</keyword>
<accession>A0A7N0TE55</accession>
<evidence type="ECO:0000313" key="2">
    <source>
        <dbReference type="Proteomes" id="UP000594263"/>
    </source>
</evidence>
<dbReference type="InterPro" id="IPR044190">
    <property type="entry name" value="THA8-like"/>
</dbReference>
<organism evidence="1 2">
    <name type="scientific">Kalanchoe fedtschenkoi</name>
    <name type="common">Lavender scallops</name>
    <name type="synonym">South American air plant</name>
    <dbReference type="NCBI Taxonomy" id="63787"/>
    <lineage>
        <taxon>Eukaryota</taxon>
        <taxon>Viridiplantae</taxon>
        <taxon>Streptophyta</taxon>
        <taxon>Embryophyta</taxon>
        <taxon>Tracheophyta</taxon>
        <taxon>Spermatophyta</taxon>
        <taxon>Magnoliopsida</taxon>
        <taxon>eudicotyledons</taxon>
        <taxon>Gunneridae</taxon>
        <taxon>Pentapetalae</taxon>
        <taxon>Saxifragales</taxon>
        <taxon>Crassulaceae</taxon>
        <taxon>Kalanchoe</taxon>
    </lineage>
</organism>
<dbReference type="Gene3D" id="1.25.40.10">
    <property type="entry name" value="Tetratricopeptide repeat domain"/>
    <property type="match status" value="1"/>
</dbReference>
<dbReference type="OMA" id="VRIYGMM"/>
<proteinExistence type="predicted"/>
<dbReference type="EnsemblPlants" id="Kaladp0033s0320.1.v1.1">
    <property type="protein sequence ID" value="Kaladp0033s0320.1.v1.1.CDS.1"/>
    <property type="gene ID" value="Kaladp0033s0320.v1.1"/>
</dbReference>
<dbReference type="PANTHER" id="PTHR47594:SF3">
    <property type="entry name" value="PROTEIN THYLAKOID ASSEMBLY 8, CHLOROPLASTIC"/>
    <property type="match status" value="1"/>
</dbReference>
<dbReference type="Proteomes" id="UP000594263">
    <property type="component" value="Unplaced"/>
</dbReference>
<dbReference type="GO" id="GO:1990825">
    <property type="term" value="F:sequence-specific mRNA binding"/>
    <property type="evidence" value="ECO:0007669"/>
    <property type="project" value="EnsemblPlants"/>
</dbReference>
<dbReference type="GO" id="GO:0000373">
    <property type="term" value="P:Group II intron splicing"/>
    <property type="evidence" value="ECO:0007669"/>
    <property type="project" value="EnsemblPlants"/>
</dbReference>
<dbReference type="PANTHER" id="PTHR47594">
    <property type="entry name" value="PPR CONTAINING PLANT-LIKE PROTEIN"/>
    <property type="match status" value="1"/>
</dbReference>
<dbReference type="GO" id="GO:0009658">
    <property type="term" value="P:chloroplast organization"/>
    <property type="evidence" value="ECO:0007669"/>
    <property type="project" value="EnsemblPlants"/>
</dbReference>
<evidence type="ECO:0000313" key="1">
    <source>
        <dbReference type="EnsemblPlants" id="Kaladp0033s0320.1.v1.1.CDS.1"/>
    </source>
</evidence>
<evidence type="ECO:0008006" key="3">
    <source>
        <dbReference type="Google" id="ProtNLM"/>
    </source>
</evidence>
<protein>
    <recommendedName>
        <fullName evidence="3">Pentatricopeptide repeat-containing protein</fullName>
    </recommendedName>
</protein>
<sequence>MAASFSSSLHSTPFITSPNPKPFKYAAVIRCGPRGKRGPLVKGRVLSIEAIQAVQALKRLTRSDDTSESSDAFVARTLSRLIKNDLVAAMDELLRQDRCDLALKVFDIIKSEYAVGLDKYAGIVNGLGRLKMWDEIDGLVRDLDGGVIDCVDEKSVVKMLKALTESGRAESLAMMYEIMKRSGWGVAARPDEYTVRVLSRGLRRLGKVKLADQVEAEFGTN</sequence>